<feature type="region of interest" description="Disordered" evidence="1">
    <location>
        <begin position="24"/>
        <end position="50"/>
    </location>
</feature>
<organism evidence="3">
    <name type="scientific">Harpegnathos saltator</name>
    <name type="common">Jerdon's jumping ant</name>
    <dbReference type="NCBI Taxonomy" id="610380"/>
    <lineage>
        <taxon>Eukaryota</taxon>
        <taxon>Metazoa</taxon>
        <taxon>Ecdysozoa</taxon>
        <taxon>Arthropoda</taxon>
        <taxon>Hexapoda</taxon>
        <taxon>Insecta</taxon>
        <taxon>Pterygota</taxon>
        <taxon>Neoptera</taxon>
        <taxon>Endopterygota</taxon>
        <taxon>Hymenoptera</taxon>
        <taxon>Apocrita</taxon>
        <taxon>Aculeata</taxon>
        <taxon>Formicoidea</taxon>
        <taxon>Formicidae</taxon>
        <taxon>Ponerinae</taxon>
        <taxon>Ponerini</taxon>
        <taxon>Harpegnathos</taxon>
    </lineage>
</organism>
<evidence type="ECO:0000256" key="1">
    <source>
        <dbReference type="SAM" id="MobiDB-lite"/>
    </source>
</evidence>
<dbReference type="Proteomes" id="UP000008237">
    <property type="component" value="Unassembled WGS sequence"/>
</dbReference>
<feature type="compositionally biased region" description="Basic and acidic residues" evidence="1">
    <location>
        <begin position="35"/>
        <end position="50"/>
    </location>
</feature>
<evidence type="ECO:0000313" key="3">
    <source>
        <dbReference type="Proteomes" id="UP000008237"/>
    </source>
</evidence>
<reference evidence="2 3" key="1">
    <citation type="journal article" date="2010" name="Science">
        <title>Genomic comparison of the ants Camponotus floridanus and Harpegnathos saltator.</title>
        <authorList>
            <person name="Bonasio R."/>
            <person name="Zhang G."/>
            <person name="Ye C."/>
            <person name="Mutti N.S."/>
            <person name="Fang X."/>
            <person name="Qin N."/>
            <person name="Donahue G."/>
            <person name="Yang P."/>
            <person name="Li Q."/>
            <person name="Li C."/>
            <person name="Zhang P."/>
            <person name="Huang Z."/>
            <person name="Berger S.L."/>
            <person name="Reinberg D."/>
            <person name="Wang J."/>
            <person name="Liebig J."/>
        </authorList>
    </citation>
    <scope>NUCLEOTIDE SEQUENCE [LARGE SCALE GENOMIC DNA]</scope>
    <source>
        <strain evidence="2 3">R22 G/1</strain>
    </source>
</reference>
<sequence>MLRFQKPGGMNVSTVFPEGYVENERAQRHASAMTAKEEGEYDMERYRRKF</sequence>
<dbReference type="EMBL" id="GL446149">
    <property type="protein sequence ID" value="EFN88448.1"/>
    <property type="molecule type" value="Genomic_DNA"/>
</dbReference>
<name>E2B787_HARSA</name>
<proteinExistence type="predicted"/>
<dbReference type="OrthoDB" id="3222at2759"/>
<dbReference type="AlphaFoldDB" id="E2B787"/>
<dbReference type="InParanoid" id="E2B787"/>
<accession>E2B787</accession>
<protein>
    <submittedName>
        <fullName evidence="2">Uncharacterized protein</fullName>
    </submittedName>
</protein>
<evidence type="ECO:0000313" key="2">
    <source>
        <dbReference type="EMBL" id="EFN88448.1"/>
    </source>
</evidence>
<keyword evidence="3" id="KW-1185">Reference proteome</keyword>
<gene>
    <name evidence="2" type="ORF">EAI_01376</name>
</gene>